<accession>A0A183ERD9</accession>
<keyword evidence="3" id="KW-1185">Reference proteome</keyword>
<proteinExistence type="inferred from homology"/>
<evidence type="ECO:0000313" key="4">
    <source>
        <dbReference type="WBParaSite" id="GPUH_0002356001-mRNA-1"/>
    </source>
</evidence>
<gene>
    <name evidence="2" type="ORF">GPUH_LOCUS23531</name>
</gene>
<evidence type="ECO:0000313" key="3">
    <source>
        <dbReference type="Proteomes" id="UP000271098"/>
    </source>
</evidence>
<organism evidence="4">
    <name type="scientific">Gongylonema pulchrum</name>
    <dbReference type="NCBI Taxonomy" id="637853"/>
    <lineage>
        <taxon>Eukaryota</taxon>
        <taxon>Metazoa</taxon>
        <taxon>Ecdysozoa</taxon>
        <taxon>Nematoda</taxon>
        <taxon>Chromadorea</taxon>
        <taxon>Rhabditida</taxon>
        <taxon>Spirurina</taxon>
        <taxon>Spiruromorpha</taxon>
        <taxon>Spiruroidea</taxon>
        <taxon>Gongylonematidae</taxon>
        <taxon>Gongylonema</taxon>
    </lineage>
</organism>
<dbReference type="GO" id="GO:0047372">
    <property type="term" value="F:monoacylglycerol lipase activity"/>
    <property type="evidence" value="ECO:0007669"/>
    <property type="project" value="TreeGrafter"/>
</dbReference>
<dbReference type="Proteomes" id="UP000271098">
    <property type="component" value="Unassembled WGS sequence"/>
</dbReference>
<name>A0A183ERD9_9BILA</name>
<dbReference type="EMBL" id="UYRT01098121">
    <property type="protein sequence ID" value="VDN41599.1"/>
    <property type="molecule type" value="Genomic_DNA"/>
</dbReference>
<dbReference type="PANTHER" id="PTHR10794">
    <property type="entry name" value="ABHYDROLASE DOMAIN-CONTAINING PROTEIN"/>
    <property type="match status" value="1"/>
</dbReference>
<evidence type="ECO:0000313" key="2">
    <source>
        <dbReference type="EMBL" id="VDN41599.1"/>
    </source>
</evidence>
<dbReference type="WBParaSite" id="GPUH_0002356001-mRNA-1">
    <property type="protein sequence ID" value="GPUH_0002356001-mRNA-1"/>
    <property type="gene ID" value="GPUH_0002356001"/>
</dbReference>
<dbReference type="InterPro" id="IPR050960">
    <property type="entry name" value="AB_hydrolase_4_sf"/>
</dbReference>
<dbReference type="PANTHER" id="PTHR10794:SF63">
    <property type="entry name" value="ALPHA_BETA HYDROLASE 1, ISOFORM A"/>
    <property type="match status" value="1"/>
</dbReference>
<sequence>MESMLTRLADLYPSTRFFCIGFSMGANIITRLLAKMSPEFARRVIAGLSVAQGYCAASLRLWAATSMVAFDESYTRRILGYENAEEFYRDISSVSLIPKITVPLVS</sequence>
<dbReference type="SUPFAM" id="SSF53474">
    <property type="entry name" value="alpha/beta-Hydrolases"/>
    <property type="match status" value="1"/>
</dbReference>
<reference evidence="4" key="1">
    <citation type="submission" date="2016-06" db="UniProtKB">
        <authorList>
            <consortium name="WormBaseParasite"/>
        </authorList>
    </citation>
    <scope>IDENTIFICATION</scope>
</reference>
<evidence type="ECO:0000256" key="1">
    <source>
        <dbReference type="ARBA" id="ARBA00010884"/>
    </source>
</evidence>
<dbReference type="Gene3D" id="3.40.50.1820">
    <property type="entry name" value="alpha/beta hydrolase"/>
    <property type="match status" value="1"/>
</dbReference>
<reference evidence="2 3" key="2">
    <citation type="submission" date="2018-11" db="EMBL/GenBank/DDBJ databases">
        <authorList>
            <consortium name="Pathogen Informatics"/>
        </authorList>
    </citation>
    <scope>NUCLEOTIDE SEQUENCE [LARGE SCALE GENOMIC DNA]</scope>
</reference>
<comment type="similarity">
    <text evidence="1">Belongs to the AB hydrolase superfamily. AB hydrolase 4 family.</text>
</comment>
<dbReference type="AlphaFoldDB" id="A0A183ERD9"/>
<dbReference type="GO" id="GO:0034338">
    <property type="term" value="F:short-chain carboxylesterase activity"/>
    <property type="evidence" value="ECO:0007669"/>
    <property type="project" value="TreeGrafter"/>
</dbReference>
<dbReference type="InterPro" id="IPR029058">
    <property type="entry name" value="AB_hydrolase_fold"/>
</dbReference>
<protein>
    <submittedName>
        <fullName evidence="4">AB hydrolase-1 domain-containing protein</fullName>
    </submittedName>
</protein>
<dbReference type="OrthoDB" id="5954035at2759"/>